<reference evidence="3 4" key="1">
    <citation type="journal article" date="2015" name="Genome Announc.">
        <title>Draft Genome Sequence of the Terrestrial Cyanobacterium Scytonema millei VB511283, Isolated from Eastern India.</title>
        <authorList>
            <person name="Sen D."/>
            <person name="Chandrababunaidu M.M."/>
            <person name="Singh D."/>
            <person name="Sanghi N."/>
            <person name="Ghorai A."/>
            <person name="Mishra G.P."/>
            <person name="Madduluri M."/>
            <person name="Adhikary S.P."/>
            <person name="Tripathy S."/>
        </authorList>
    </citation>
    <scope>NUCLEOTIDE SEQUENCE [LARGE SCALE GENOMIC DNA]</scope>
    <source>
        <strain evidence="3 4">VB511283</strain>
    </source>
</reference>
<protein>
    <submittedName>
        <fullName evidence="3">Recombinase family protein</fullName>
    </submittedName>
</protein>
<dbReference type="Pfam" id="PF13408">
    <property type="entry name" value="Zn_ribbon_recom"/>
    <property type="match status" value="1"/>
</dbReference>
<dbReference type="GO" id="GO:0000150">
    <property type="term" value="F:DNA strand exchange activity"/>
    <property type="evidence" value="ECO:0007669"/>
    <property type="project" value="InterPro"/>
</dbReference>
<dbReference type="InterPro" id="IPR025827">
    <property type="entry name" value="Zn_ribbon_recom_dom"/>
</dbReference>
<evidence type="ECO:0000313" key="4">
    <source>
        <dbReference type="Proteomes" id="UP000031532"/>
    </source>
</evidence>
<comment type="caution">
    <text evidence="3">The sequence shown here is derived from an EMBL/GenBank/DDBJ whole genome shotgun (WGS) entry which is preliminary data.</text>
</comment>
<dbReference type="Pfam" id="PF00239">
    <property type="entry name" value="Resolvase"/>
    <property type="match status" value="1"/>
</dbReference>
<feature type="domain" description="Resolvase/invertase-type recombinase catalytic" evidence="1">
    <location>
        <begin position="16"/>
        <end position="167"/>
    </location>
</feature>
<evidence type="ECO:0000259" key="2">
    <source>
        <dbReference type="PROSITE" id="PS51737"/>
    </source>
</evidence>
<dbReference type="InterPro" id="IPR050639">
    <property type="entry name" value="SSR_resolvase"/>
</dbReference>
<dbReference type="PROSITE" id="PS51736">
    <property type="entry name" value="RECOMBINASES_3"/>
    <property type="match status" value="1"/>
</dbReference>
<evidence type="ECO:0000259" key="1">
    <source>
        <dbReference type="PROSITE" id="PS51736"/>
    </source>
</evidence>
<accession>A0A9X5I5F3</accession>
<dbReference type="InterPro" id="IPR038109">
    <property type="entry name" value="DNA_bind_recomb_sf"/>
</dbReference>
<dbReference type="EMBL" id="JTJC03000004">
    <property type="protein sequence ID" value="NHC35971.1"/>
    <property type="molecule type" value="Genomic_DNA"/>
</dbReference>
<dbReference type="InterPro" id="IPR011109">
    <property type="entry name" value="DNA_bind_recombinase_dom"/>
</dbReference>
<dbReference type="InterPro" id="IPR006119">
    <property type="entry name" value="Resolv_N"/>
</dbReference>
<dbReference type="OrthoDB" id="65783at2"/>
<dbReference type="PANTHER" id="PTHR30461">
    <property type="entry name" value="DNA-INVERTASE FROM LAMBDOID PROPHAGE"/>
    <property type="match status" value="1"/>
</dbReference>
<dbReference type="PROSITE" id="PS51737">
    <property type="entry name" value="RECOMBINASE_DNA_BIND"/>
    <property type="match status" value="1"/>
</dbReference>
<evidence type="ECO:0000313" key="3">
    <source>
        <dbReference type="EMBL" id="NHC35971.1"/>
    </source>
</evidence>
<dbReference type="PANTHER" id="PTHR30461:SF23">
    <property type="entry name" value="DNA RECOMBINASE-RELATED"/>
    <property type="match status" value="1"/>
</dbReference>
<feature type="domain" description="Recombinase" evidence="2">
    <location>
        <begin position="174"/>
        <end position="319"/>
    </location>
</feature>
<dbReference type="CDD" id="cd00338">
    <property type="entry name" value="Ser_Recombinase"/>
    <property type="match status" value="1"/>
</dbReference>
<dbReference type="SMART" id="SM00857">
    <property type="entry name" value="Resolvase"/>
    <property type="match status" value="1"/>
</dbReference>
<organism evidence="3 4">
    <name type="scientific">Scytonema millei VB511283</name>
    <dbReference type="NCBI Taxonomy" id="1245923"/>
    <lineage>
        <taxon>Bacteria</taxon>
        <taxon>Bacillati</taxon>
        <taxon>Cyanobacteriota</taxon>
        <taxon>Cyanophyceae</taxon>
        <taxon>Nostocales</taxon>
        <taxon>Scytonemataceae</taxon>
        <taxon>Scytonema</taxon>
    </lineage>
</organism>
<keyword evidence="4" id="KW-1185">Reference proteome</keyword>
<dbReference type="Proteomes" id="UP000031532">
    <property type="component" value="Unassembled WGS sequence"/>
</dbReference>
<dbReference type="InterPro" id="IPR036162">
    <property type="entry name" value="Resolvase-like_N_sf"/>
</dbReference>
<proteinExistence type="predicted"/>
<dbReference type="GO" id="GO:0003677">
    <property type="term" value="F:DNA binding"/>
    <property type="evidence" value="ECO:0007669"/>
    <property type="project" value="InterPro"/>
</dbReference>
<dbReference type="Gene3D" id="3.40.50.1390">
    <property type="entry name" value="Resolvase, N-terminal catalytic domain"/>
    <property type="match status" value="1"/>
</dbReference>
<gene>
    <name evidence="3" type="ORF">QH73_0015135</name>
</gene>
<name>A0A9X5I5F3_9CYAN</name>
<dbReference type="Gene3D" id="3.90.1750.20">
    <property type="entry name" value="Putative Large Serine Recombinase, Chain B, Domain 2"/>
    <property type="match status" value="1"/>
</dbReference>
<dbReference type="Pfam" id="PF07508">
    <property type="entry name" value="Recombinase"/>
    <property type="match status" value="1"/>
</dbReference>
<sequence>MEWHSQKILPQHLDRLAVVYVRQSTLQQVLDHQESTRLQYGLVERAKAWGWQRERILIIDDDLGKSGATAQGRAGFQRLVAEVGMGHVGLILGIEMSRLARSCKDWHQLLEICALFGTLIADLDGIYDPSHYNDRLLLGLKGTMSEAELHVLKQRLVQGKLSKAERGELEFGVPTGYVRRSSGEVTFDPDEQVQQVIRLIFRKFDELGTLNAVLRYLVDHQIQIGVRVKSGLTKGELEWHRPNRTLLQNILKNPMYAGAYAYGRRQVDPRQKQAGRLYCERVVVDPNDWHVLLHDRFPAYISWQQHQHNLAQLKSNRICAEELGASRYGSSLLVGLLVCGKCGCRMSVNYHHKQGYRYVCCRQAVDYGGERCQSMSGPTLDRFVVEQAMEALKPAALELSLAAATALEQERIELNRLWQQRLERAAYEADRAKRHYQLVEPENRLVARHLASEWEAKLQAQQQLQEEYERFCQQQPRLLSDAQRQTIRQLAHNIPVLWHATTTTNNQRKDLLRQILSRVIIDAQGDSEQVQVTLEWIGGTVTCAGIRRPVGKLTQLSNYPQLCERLRELAAQDMKPKQIAQQMNSEGFYPPKRRATFKAEQIQNLMRHLGLKPPHQSTAERDNLEADEWWLTDLARMLNMSTVTLYSWIRRGWVKARQQEHPSRRWIIWADSAEIERLRQRREQPIGAATRQHWLDYQKSRLLNSKSADLSTKYDSKIDDVEGMIDINSCN</sequence>
<dbReference type="AlphaFoldDB" id="A0A9X5I5F3"/>
<dbReference type="SUPFAM" id="SSF53041">
    <property type="entry name" value="Resolvase-like"/>
    <property type="match status" value="1"/>
</dbReference>